<evidence type="ECO:0000313" key="9">
    <source>
        <dbReference type="WBParaSite" id="TCNE_0000306301-mRNA-1"/>
    </source>
</evidence>
<keyword evidence="8" id="KW-1185">Reference proteome</keyword>
<evidence type="ECO:0000313" key="7">
    <source>
        <dbReference type="EMBL" id="VDM28781.1"/>
    </source>
</evidence>
<dbReference type="Pfam" id="PF00916">
    <property type="entry name" value="Sulfate_transp"/>
    <property type="match status" value="1"/>
</dbReference>
<comment type="subcellular location">
    <subcellularLocation>
        <location evidence="1">Membrane</location>
        <topology evidence="1">Multi-pass membrane protein</topology>
    </subcellularLocation>
</comment>
<dbReference type="GO" id="GO:0016020">
    <property type="term" value="C:membrane"/>
    <property type="evidence" value="ECO:0007669"/>
    <property type="project" value="UniProtKB-SubCell"/>
</dbReference>
<reference evidence="9" key="1">
    <citation type="submission" date="2016-06" db="UniProtKB">
        <authorList>
            <consortium name="WormBaseParasite"/>
        </authorList>
    </citation>
    <scope>IDENTIFICATION</scope>
</reference>
<proteinExistence type="predicted"/>
<dbReference type="Proteomes" id="UP000050794">
    <property type="component" value="Unassembled WGS sequence"/>
</dbReference>
<dbReference type="WBParaSite" id="TCNE_0000306301-mRNA-1">
    <property type="protein sequence ID" value="TCNE_0000306301-mRNA-1"/>
    <property type="gene ID" value="TCNE_0000306301"/>
</dbReference>
<organism evidence="8 9">
    <name type="scientific">Toxocara canis</name>
    <name type="common">Canine roundworm</name>
    <dbReference type="NCBI Taxonomy" id="6265"/>
    <lineage>
        <taxon>Eukaryota</taxon>
        <taxon>Metazoa</taxon>
        <taxon>Ecdysozoa</taxon>
        <taxon>Nematoda</taxon>
        <taxon>Chromadorea</taxon>
        <taxon>Rhabditida</taxon>
        <taxon>Spirurina</taxon>
        <taxon>Ascaridomorpha</taxon>
        <taxon>Ascaridoidea</taxon>
        <taxon>Toxocaridae</taxon>
        <taxon>Toxocara</taxon>
    </lineage>
</organism>
<sequence length="226" mass="24724">MSTSGFYGRTGMEAVKNSGDQNPSGQQPRPESSYYDKVAKNQAIFDEEFGLFTKSRHSTTKQTIAARVIDGFKIRPSNFIDAVLDFIPILRWLPKYNIRQNLVHDIVGGLTVGIMNVPQGMAYASLAGLSPVNGLYTSFFPAIVYMIFGTSRHNSLGVFAVVSLMVGSANIRLTRLLNDVSETVDNSNLTSLLDASDFVSQETRPIDIVTALTLCVGLIQVSSRSF</sequence>
<feature type="region of interest" description="Disordered" evidence="5">
    <location>
        <begin position="1"/>
        <end position="33"/>
    </location>
</feature>
<evidence type="ECO:0000256" key="4">
    <source>
        <dbReference type="ARBA" id="ARBA00023136"/>
    </source>
</evidence>
<keyword evidence="4" id="KW-0472">Membrane</keyword>
<evidence type="ECO:0000256" key="5">
    <source>
        <dbReference type="SAM" id="MobiDB-lite"/>
    </source>
</evidence>
<dbReference type="AlphaFoldDB" id="A0A183U3J3"/>
<reference evidence="7 8" key="2">
    <citation type="submission" date="2018-11" db="EMBL/GenBank/DDBJ databases">
        <authorList>
            <consortium name="Pathogen Informatics"/>
        </authorList>
    </citation>
    <scope>NUCLEOTIDE SEQUENCE [LARGE SCALE GENOMIC DNA]</scope>
</reference>
<evidence type="ECO:0000256" key="2">
    <source>
        <dbReference type="ARBA" id="ARBA00022692"/>
    </source>
</evidence>
<accession>A0A183U3J3</accession>
<name>A0A183U3J3_TOXCA</name>
<keyword evidence="3" id="KW-1133">Transmembrane helix</keyword>
<gene>
    <name evidence="7" type="ORF">TCNE_LOCUS3064</name>
</gene>
<dbReference type="EMBL" id="UYWY01003607">
    <property type="protein sequence ID" value="VDM28781.1"/>
    <property type="molecule type" value="Genomic_DNA"/>
</dbReference>
<dbReference type="InterPro" id="IPR011547">
    <property type="entry name" value="SLC26A/SulP_dom"/>
</dbReference>
<protein>
    <submittedName>
        <fullName evidence="9">Sulfate_transp domain-containing protein</fullName>
    </submittedName>
</protein>
<dbReference type="GO" id="GO:0055085">
    <property type="term" value="P:transmembrane transport"/>
    <property type="evidence" value="ECO:0007669"/>
    <property type="project" value="InterPro"/>
</dbReference>
<evidence type="ECO:0000259" key="6">
    <source>
        <dbReference type="Pfam" id="PF00916"/>
    </source>
</evidence>
<feature type="compositionally biased region" description="Polar residues" evidence="5">
    <location>
        <begin position="18"/>
        <end position="30"/>
    </location>
</feature>
<feature type="domain" description="SLC26A/SulP transporter" evidence="6">
    <location>
        <begin position="102"/>
        <end position="222"/>
    </location>
</feature>
<keyword evidence="2" id="KW-0812">Transmembrane</keyword>
<dbReference type="InterPro" id="IPR001902">
    <property type="entry name" value="SLC26A/SulP_fam"/>
</dbReference>
<dbReference type="PANTHER" id="PTHR11814">
    <property type="entry name" value="SULFATE TRANSPORTER"/>
    <property type="match status" value="1"/>
</dbReference>
<evidence type="ECO:0000256" key="3">
    <source>
        <dbReference type="ARBA" id="ARBA00022989"/>
    </source>
</evidence>
<evidence type="ECO:0000256" key="1">
    <source>
        <dbReference type="ARBA" id="ARBA00004141"/>
    </source>
</evidence>
<evidence type="ECO:0000313" key="8">
    <source>
        <dbReference type="Proteomes" id="UP000050794"/>
    </source>
</evidence>